<reference evidence="1" key="1">
    <citation type="journal article" date="2014" name="Front. Microbiol.">
        <title>High frequency of phylogenetically diverse reductive dehalogenase-homologous genes in deep subseafloor sedimentary metagenomes.</title>
        <authorList>
            <person name="Kawai M."/>
            <person name="Futagami T."/>
            <person name="Toyoda A."/>
            <person name="Takaki Y."/>
            <person name="Nishi S."/>
            <person name="Hori S."/>
            <person name="Arai W."/>
            <person name="Tsubouchi T."/>
            <person name="Morono Y."/>
            <person name="Uchiyama I."/>
            <person name="Ito T."/>
            <person name="Fujiyama A."/>
            <person name="Inagaki F."/>
            <person name="Takami H."/>
        </authorList>
    </citation>
    <scope>NUCLEOTIDE SEQUENCE</scope>
    <source>
        <strain evidence="1">Expedition CK06-06</strain>
    </source>
</reference>
<protein>
    <submittedName>
        <fullName evidence="1">Uncharacterized protein</fullName>
    </submittedName>
</protein>
<gene>
    <name evidence="1" type="ORF">S06H3_58533</name>
</gene>
<accession>X1RJ10</accession>
<proteinExistence type="predicted"/>
<comment type="caution">
    <text evidence="1">The sequence shown here is derived from an EMBL/GenBank/DDBJ whole genome shotgun (WGS) entry which is preliminary data.</text>
</comment>
<dbReference type="EMBL" id="BARV01037906">
    <property type="protein sequence ID" value="GAI55534.1"/>
    <property type="molecule type" value="Genomic_DNA"/>
</dbReference>
<dbReference type="AlphaFoldDB" id="X1RJ10"/>
<name>X1RJ10_9ZZZZ</name>
<dbReference type="Gene3D" id="3.30.420.40">
    <property type="match status" value="1"/>
</dbReference>
<organism evidence="1">
    <name type="scientific">marine sediment metagenome</name>
    <dbReference type="NCBI Taxonomy" id="412755"/>
    <lineage>
        <taxon>unclassified sequences</taxon>
        <taxon>metagenomes</taxon>
        <taxon>ecological metagenomes</taxon>
    </lineage>
</organism>
<evidence type="ECO:0000313" key="1">
    <source>
        <dbReference type="EMBL" id="GAI55534.1"/>
    </source>
</evidence>
<sequence length="51" mass="5626">LKEYFSTELKKEQNIVDPFLNIGCPTILTKALKEIGPNYAIATGLAMKGLE</sequence>
<feature type="non-terminal residue" evidence="1">
    <location>
        <position position="1"/>
    </location>
</feature>